<comment type="caution">
    <text evidence="10">The sequence shown here is derived from an EMBL/GenBank/DDBJ whole genome shotgun (WGS) entry which is preliminary data.</text>
</comment>
<dbReference type="GO" id="GO:0004540">
    <property type="term" value="F:RNA nuclease activity"/>
    <property type="evidence" value="ECO:0007669"/>
    <property type="project" value="InterPro"/>
</dbReference>
<organism evidence="10 11">
    <name type="scientific">Devosia geojensis</name>
    <dbReference type="NCBI Taxonomy" id="443610"/>
    <lineage>
        <taxon>Bacteria</taxon>
        <taxon>Pseudomonadati</taxon>
        <taxon>Pseudomonadota</taxon>
        <taxon>Alphaproteobacteria</taxon>
        <taxon>Hyphomicrobiales</taxon>
        <taxon>Devosiaceae</taxon>
        <taxon>Devosia</taxon>
    </lineage>
</organism>
<evidence type="ECO:0000256" key="4">
    <source>
        <dbReference type="ARBA" id="ARBA00022723"/>
    </source>
</evidence>
<feature type="domain" description="PIN" evidence="9">
    <location>
        <begin position="2"/>
        <end position="124"/>
    </location>
</feature>
<dbReference type="PANTHER" id="PTHR33653:SF1">
    <property type="entry name" value="RIBONUCLEASE VAPC2"/>
    <property type="match status" value="1"/>
</dbReference>
<keyword evidence="2 8" id="KW-1277">Toxin-antitoxin system</keyword>
<reference evidence="10 11" key="1">
    <citation type="submission" date="2015-03" db="EMBL/GenBank/DDBJ databases">
        <authorList>
            <person name="Hassan Y.I."/>
            <person name="Lepp D."/>
            <person name="Li X.-Z."/>
            <person name="Zhou T."/>
        </authorList>
    </citation>
    <scope>NUCLEOTIDE SEQUENCE [LARGE SCALE GENOMIC DNA]</scope>
    <source>
        <strain evidence="10 11">BD-c194</strain>
    </source>
</reference>
<dbReference type="PATRIC" id="fig|443610.3.peg.3383"/>
<accession>A0A0F5FVV1</accession>
<protein>
    <recommendedName>
        <fullName evidence="8">Ribonuclease VapC</fullName>
        <shortName evidence="8">RNase VapC</shortName>
        <ecNumber evidence="8">3.1.-.-</ecNumber>
    </recommendedName>
    <alternativeName>
        <fullName evidence="8">Toxin VapC</fullName>
    </alternativeName>
</protein>
<dbReference type="GO" id="GO:0090729">
    <property type="term" value="F:toxin activity"/>
    <property type="evidence" value="ECO:0007669"/>
    <property type="project" value="UniProtKB-KW"/>
</dbReference>
<dbReference type="RefSeq" id="WP_046107399.1">
    <property type="nucleotide sequence ID" value="NZ_JZEX01000054.1"/>
</dbReference>
<dbReference type="Pfam" id="PF01850">
    <property type="entry name" value="PIN"/>
    <property type="match status" value="1"/>
</dbReference>
<evidence type="ECO:0000256" key="5">
    <source>
        <dbReference type="ARBA" id="ARBA00022801"/>
    </source>
</evidence>
<dbReference type="InterPro" id="IPR050556">
    <property type="entry name" value="Type_II_TA_system_RNase"/>
</dbReference>
<comment type="similarity">
    <text evidence="7 8">Belongs to the PINc/VapC protein family.</text>
</comment>
<feature type="binding site" evidence="8">
    <location>
        <position position="104"/>
    </location>
    <ligand>
        <name>Mg(2+)</name>
        <dbReference type="ChEBI" id="CHEBI:18420"/>
    </ligand>
</feature>
<comment type="cofactor">
    <cofactor evidence="1 8">
        <name>Mg(2+)</name>
        <dbReference type="ChEBI" id="CHEBI:18420"/>
    </cofactor>
</comment>
<evidence type="ECO:0000256" key="8">
    <source>
        <dbReference type="HAMAP-Rule" id="MF_00265"/>
    </source>
</evidence>
<dbReference type="EMBL" id="JZEX01000054">
    <property type="protein sequence ID" value="KKB12958.1"/>
    <property type="molecule type" value="Genomic_DNA"/>
</dbReference>
<dbReference type="GO" id="GO:0016787">
    <property type="term" value="F:hydrolase activity"/>
    <property type="evidence" value="ECO:0007669"/>
    <property type="project" value="UniProtKB-KW"/>
</dbReference>
<dbReference type="GO" id="GO:0000287">
    <property type="term" value="F:magnesium ion binding"/>
    <property type="evidence" value="ECO:0007669"/>
    <property type="project" value="UniProtKB-UniRule"/>
</dbReference>
<gene>
    <name evidence="8" type="primary">vapC</name>
    <name evidence="10" type="ORF">VE25_04470</name>
</gene>
<dbReference type="InterPro" id="IPR022907">
    <property type="entry name" value="VapC_family"/>
</dbReference>
<dbReference type="AlphaFoldDB" id="A0A0F5FVV1"/>
<dbReference type="InterPro" id="IPR002716">
    <property type="entry name" value="PIN_dom"/>
</dbReference>
<dbReference type="CDD" id="cd18731">
    <property type="entry name" value="PIN_NgFitB-like"/>
    <property type="match status" value="1"/>
</dbReference>
<dbReference type="InterPro" id="IPR029060">
    <property type="entry name" value="PIN-like_dom_sf"/>
</dbReference>
<dbReference type="OrthoDB" id="7188375at2"/>
<evidence type="ECO:0000256" key="6">
    <source>
        <dbReference type="ARBA" id="ARBA00022842"/>
    </source>
</evidence>
<keyword evidence="4 8" id="KW-0479">Metal-binding</keyword>
<evidence type="ECO:0000256" key="7">
    <source>
        <dbReference type="ARBA" id="ARBA00038093"/>
    </source>
</evidence>
<dbReference type="STRING" id="443610.VE25_04470"/>
<evidence type="ECO:0000256" key="2">
    <source>
        <dbReference type="ARBA" id="ARBA00022649"/>
    </source>
</evidence>
<keyword evidence="8" id="KW-0800">Toxin</keyword>
<keyword evidence="6 8" id="KW-0460">Magnesium</keyword>
<keyword evidence="3 8" id="KW-0540">Nuclease</keyword>
<evidence type="ECO:0000259" key="9">
    <source>
        <dbReference type="Pfam" id="PF01850"/>
    </source>
</evidence>
<proteinExistence type="inferred from homology"/>
<dbReference type="SUPFAM" id="SSF88723">
    <property type="entry name" value="PIN domain-like"/>
    <property type="match status" value="1"/>
</dbReference>
<feature type="binding site" evidence="8">
    <location>
        <position position="5"/>
    </location>
    <ligand>
        <name>Mg(2+)</name>
        <dbReference type="ChEBI" id="CHEBI:18420"/>
    </ligand>
</feature>
<name>A0A0F5FVV1_9HYPH</name>
<sequence>MIVLDTNVVSEVIRSDPSLAVIGWLDRQPSNSLYLTATSLAELLVGIAYLPPGRRRTSLHKDMIELVDALFGDRVLAFDGGAAVKYADIVSTARSRGRTILVADGQIAAIASAKGFSVATRDVAPFHAAGVDVINPWEAA</sequence>
<dbReference type="PANTHER" id="PTHR33653">
    <property type="entry name" value="RIBONUCLEASE VAPC2"/>
    <property type="match status" value="1"/>
</dbReference>
<evidence type="ECO:0000313" key="10">
    <source>
        <dbReference type="EMBL" id="KKB12958.1"/>
    </source>
</evidence>
<evidence type="ECO:0000256" key="1">
    <source>
        <dbReference type="ARBA" id="ARBA00001946"/>
    </source>
</evidence>
<comment type="function">
    <text evidence="8">Toxic component of a toxin-antitoxin (TA) system. An RNase.</text>
</comment>
<keyword evidence="5 8" id="KW-0378">Hydrolase</keyword>
<dbReference type="HAMAP" id="MF_00265">
    <property type="entry name" value="VapC_Nob1"/>
    <property type="match status" value="1"/>
</dbReference>
<keyword evidence="11" id="KW-1185">Reference proteome</keyword>
<dbReference type="Gene3D" id="3.40.50.1010">
    <property type="entry name" value="5'-nuclease"/>
    <property type="match status" value="1"/>
</dbReference>
<evidence type="ECO:0000313" key="11">
    <source>
        <dbReference type="Proteomes" id="UP000033632"/>
    </source>
</evidence>
<dbReference type="EC" id="3.1.-.-" evidence="8"/>
<dbReference type="Proteomes" id="UP000033632">
    <property type="component" value="Unassembled WGS sequence"/>
</dbReference>
<evidence type="ECO:0000256" key="3">
    <source>
        <dbReference type="ARBA" id="ARBA00022722"/>
    </source>
</evidence>